<dbReference type="InterPro" id="IPR015421">
    <property type="entry name" value="PyrdxlP-dep_Trfase_major"/>
</dbReference>
<dbReference type="InterPro" id="IPR050477">
    <property type="entry name" value="GrpII_AminoAcid_Decarb"/>
</dbReference>
<keyword evidence="13" id="KW-1185">Reference proteome</keyword>
<dbReference type="InterPro" id="IPR055102">
    <property type="entry name" value="PDXDC1-like_3rd"/>
</dbReference>
<feature type="region of interest" description="Disordered" evidence="8">
    <location>
        <begin position="375"/>
        <end position="395"/>
    </location>
</feature>
<dbReference type="Gene3D" id="3.40.640.10">
    <property type="entry name" value="Type I PLP-dependent aspartate aminotransferase-like (Major domain)"/>
    <property type="match status" value="1"/>
</dbReference>
<dbReference type="OMA" id="PEDWNAI"/>
<reference evidence="13" key="1">
    <citation type="submission" date="2012-12" db="EMBL/GenBank/DDBJ databases">
        <authorList>
            <person name="Hellsten U."/>
            <person name="Grimwood J."/>
            <person name="Chapman J.A."/>
            <person name="Shapiro H."/>
            <person name="Aerts A."/>
            <person name="Otillar R.P."/>
            <person name="Terry A.Y."/>
            <person name="Boore J.L."/>
            <person name="Simakov O."/>
            <person name="Marletaz F."/>
            <person name="Cho S.-J."/>
            <person name="Edsinger-Gonzales E."/>
            <person name="Havlak P."/>
            <person name="Kuo D.-H."/>
            <person name="Larsson T."/>
            <person name="Lv J."/>
            <person name="Arendt D."/>
            <person name="Savage R."/>
            <person name="Osoegawa K."/>
            <person name="de Jong P."/>
            <person name="Lindberg D.R."/>
            <person name="Seaver E.C."/>
            <person name="Weisblat D.A."/>
            <person name="Putnam N.H."/>
            <person name="Grigoriev I.V."/>
            <person name="Rokhsar D.S."/>
        </authorList>
    </citation>
    <scope>NUCLEOTIDE SEQUENCE</scope>
    <source>
        <strain evidence="13">I ESC-2004</strain>
    </source>
</reference>
<keyword evidence="5 7" id="KW-0456">Lyase</keyword>
<evidence type="ECO:0000256" key="1">
    <source>
        <dbReference type="ARBA" id="ARBA00001933"/>
    </source>
</evidence>
<dbReference type="GO" id="GO:0030170">
    <property type="term" value="F:pyridoxal phosphate binding"/>
    <property type="evidence" value="ECO:0007669"/>
    <property type="project" value="InterPro"/>
</dbReference>
<evidence type="ECO:0000256" key="8">
    <source>
        <dbReference type="SAM" id="MobiDB-lite"/>
    </source>
</evidence>
<feature type="domain" description="PDXDC1/PDXD2 second" evidence="9">
    <location>
        <begin position="428"/>
        <end position="509"/>
    </location>
</feature>
<protein>
    <recommendedName>
        <fullName evidence="6">Pyridoxal-dependent decarboxylase domain-containing protein 1</fullName>
    </recommendedName>
</protein>
<dbReference type="EnsemblMetazoa" id="CapteT223793">
    <property type="protein sequence ID" value="CapteP223793"/>
    <property type="gene ID" value="CapteG223793"/>
</dbReference>
<dbReference type="PANTHER" id="PTHR42735:SF1">
    <property type="entry name" value="PYRIDOXAL-DEPENDENT DECARBOXYLASE DOMAIN-CONTAINING PROTEIN 1-RELATED"/>
    <property type="match status" value="1"/>
</dbReference>
<evidence type="ECO:0000313" key="11">
    <source>
        <dbReference type="EMBL" id="ELU10488.1"/>
    </source>
</evidence>
<evidence type="ECO:0000256" key="2">
    <source>
        <dbReference type="ARBA" id="ARBA00009533"/>
    </source>
</evidence>
<evidence type="ECO:0000313" key="13">
    <source>
        <dbReference type="Proteomes" id="UP000014760"/>
    </source>
</evidence>
<dbReference type="InterPro" id="IPR015424">
    <property type="entry name" value="PyrdxlP-dep_Trfase"/>
</dbReference>
<dbReference type="Pfam" id="PF00282">
    <property type="entry name" value="Pyridoxal_deC"/>
    <property type="match status" value="1"/>
</dbReference>
<evidence type="ECO:0000256" key="5">
    <source>
        <dbReference type="ARBA" id="ARBA00023239"/>
    </source>
</evidence>
<dbReference type="AlphaFoldDB" id="R7UV22"/>
<feature type="region of interest" description="Disordered" evidence="8">
    <location>
        <begin position="1"/>
        <end position="45"/>
    </location>
</feature>
<organism evidence="11">
    <name type="scientific">Capitella teleta</name>
    <name type="common">Polychaete worm</name>
    <dbReference type="NCBI Taxonomy" id="283909"/>
    <lineage>
        <taxon>Eukaryota</taxon>
        <taxon>Metazoa</taxon>
        <taxon>Spiralia</taxon>
        <taxon>Lophotrochozoa</taxon>
        <taxon>Annelida</taxon>
        <taxon>Polychaeta</taxon>
        <taxon>Sedentaria</taxon>
        <taxon>Scolecida</taxon>
        <taxon>Capitellidae</taxon>
        <taxon>Capitella</taxon>
    </lineage>
</organism>
<comment type="similarity">
    <text evidence="2 7">Belongs to the group II decarboxylase family.</text>
</comment>
<dbReference type="EMBL" id="AMQN01006037">
    <property type="status" value="NOT_ANNOTATED_CDS"/>
    <property type="molecule type" value="Genomic_DNA"/>
</dbReference>
<dbReference type="STRING" id="283909.R7UV22"/>
<dbReference type="EMBL" id="KB297448">
    <property type="protein sequence ID" value="ELU10488.1"/>
    <property type="molecule type" value="Genomic_DNA"/>
</dbReference>
<dbReference type="HOGENOM" id="CLU_042531_0_0_1"/>
<proteinExistence type="inferred from homology"/>
<feature type="compositionally biased region" description="Basic and acidic residues" evidence="8">
    <location>
        <begin position="17"/>
        <end position="30"/>
    </location>
</feature>
<evidence type="ECO:0000259" key="9">
    <source>
        <dbReference type="Pfam" id="PF22930"/>
    </source>
</evidence>
<reference evidence="12" key="3">
    <citation type="submission" date="2015-06" db="UniProtKB">
        <authorList>
            <consortium name="EnsemblMetazoa"/>
        </authorList>
    </citation>
    <scope>IDENTIFICATION</scope>
</reference>
<dbReference type="SUPFAM" id="SSF53383">
    <property type="entry name" value="PLP-dependent transferases"/>
    <property type="match status" value="1"/>
</dbReference>
<gene>
    <name evidence="11" type="ORF">CAPTEDRAFT_223793</name>
</gene>
<dbReference type="GO" id="GO:0016831">
    <property type="term" value="F:carboxy-lyase activity"/>
    <property type="evidence" value="ECO:0007669"/>
    <property type="project" value="UniProtKB-KW"/>
</dbReference>
<dbReference type="GO" id="GO:0019752">
    <property type="term" value="P:carboxylic acid metabolic process"/>
    <property type="evidence" value="ECO:0007669"/>
    <property type="project" value="InterPro"/>
</dbReference>
<evidence type="ECO:0000256" key="3">
    <source>
        <dbReference type="ARBA" id="ARBA00022793"/>
    </source>
</evidence>
<dbReference type="OrthoDB" id="2161780at2759"/>
<sequence>MEQLEESVRKNNAILDEMNRKLAEEREQNRKKQLSKHIPDTIQGNGQDLKDVMKHLEELVVYENYERDDKSQDNFVKASLKQMDENAEVAILSHSVGAYVSTLEPSHLKNLATKVVNDTTHWISRLFRFTDGTAYYHEEEKEGLIRVCRLALHRKFPKYGTDGYEALYSRPPVIYINANAKPNLGSHITSQLGLPSSCVRTVPNEHIKVFSHKMDTSALEKMITDDKASGKTPAIVVACAGTPLVGHTDNIQKIQDLCKTNEMWLHLEGNNLAALTMFSVPTNMVPAKSGDSLSLNLGGWLGLPAVPHVTLYKTSDVAQARAAGLATFNARYKLNCLPLWVCLQNLGHEGVVARVQYSMELAKIVHDRIEKMPSLHNVSKTSKEHRDSSEPETATGLGSLLSKAINALVLFETQNPTVVFRYHESHSNTDESAPDNRDPYFDALNIWLSETLKRDIPRVHVAAVEIEDIGVCIRYAPMESSQMFDTTKEDLEKLLGSLASQLKILDATVKQRSDFHEIVTSQDNLRLVTLPNWAGLGAVQYVSNEWLDRMDNLPDLGKKEINLLNNNLVHQLKSADTAFSLG</sequence>
<dbReference type="Proteomes" id="UP000014760">
    <property type="component" value="Unassembled WGS sequence"/>
</dbReference>
<dbReference type="InterPro" id="IPR002129">
    <property type="entry name" value="PyrdxlP-dep_de-COase"/>
</dbReference>
<dbReference type="FunFam" id="3.40.640.10:FF:000036">
    <property type="entry name" value="pyridoxal-dependent decarboxylase domain-containing protein 1 isoform X2"/>
    <property type="match status" value="1"/>
</dbReference>
<dbReference type="FunCoup" id="R7UV22">
    <property type="interactions" value="1724"/>
</dbReference>
<dbReference type="Pfam" id="PF22937">
    <property type="entry name" value="PDXDC1-like_cen2"/>
    <property type="match status" value="1"/>
</dbReference>
<accession>R7UV22</accession>
<comment type="cofactor">
    <cofactor evidence="1 7">
        <name>pyridoxal 5'-phosphate</name>
        <dbReference type="ChEBI" id="CHEBI:597326"/>
    </cofactor>
</comment>
<keyword evidence="4 7" id="KW-0663">Pyridoxal phosphate</keyword>
<evidence type="ECO:0000256" key="6">
    <source>
        <dbReference type="ARBA" id="ARBA00047190"/>
    </source>
</evidence>
<evidence type="ECO:0000256" key="7">
    <source>
        <dbReference type="RuleBase" id="RU000382"/>
    </source>
</evidence>
<evidence type="ECO:0000259" key="10">
    <source>
        <dbReference type="Pfam" id="PF22937"/>
    </source>
</evidence>
<dbReference type="PANTHER" id="PTHR42735">
    <property type="match status" value="1"/>
</dbReference>
<dbReference type="InterPro" id="IPR055103">
    <property type="entry name" value="PDXDC1-like_2nd"/>
</dbReference>
<keyword evidence="3" id="KW-0210">Decarboxylase</keyword>
<reference evidence="11 13" key="2">
    <citation type="journal article" date="2013" name="Nature">
        <title>Insights into bilaterian evolution from three spiralian genomes.</title>
        <authorList>
            <person name="Simakov O."/>
            <person name="Marletaz F."/>
            <person name="Cho S.J."/>
            <person name="Edsinger-Gonzales E."/>
            <person name="Havlak P."/>
            <person name="Hellsten U."/>
            <person name="Kuo D.H."/>
            <person name="Larsson T."/>
            <person name="Lv J."/>
            <person name="Arendt D."/>
            <person name="Savage R."/>
            <person name="Osoegawa K."/>
            <person name="de Jong P."/>
            <person name="Grimwood J."/>
            <person name="Chapman J.A."/>
            <person name="Shapiro H."/>
            <person name="Aerts A."/>
            <person name="Otillar R.P."/>
            <person name="Terry A.Y."/>
            <person name="Boore J.L."/>
            <person name="Grigoriev I.V."/>
            <person name="Lindberg D.R."/>
            <person name="Seaver E.C."/>
            <person name="Weisblat D.A."/>
            <person name="Putnam N.H."/>
            <person name="Rokhsar D.S."/>
        </authorList>
    </citation>
    <scope>NUCLEOTIDE SEQUENCE</scope>
    <source>
        <strain evidence="11 13">I ESC-2004</strain>
    </source>
</reference>
<dbReference type="Pfam" id="PF22930">
    <property type="entry name" value="PDXDC1-like_cen"/>
    <property type="match status" value="1"/>
</dbReference>
<evidence type="ECO:0000256" key="4">
    <source>
        <dbReference type="ARBA" id="ARBA00022898"/>
    </source>
</evidence>
<feature type="domain" description="PDXDC1-like third" evidence="10">
    <location>
        <begin position="515"/>
        <end position="582"/>
    </location>
</feature>
<evidence type="ECO:0000313" key="12">
    <source>
        <dbReference type="EnsemblMetazoa" id="CapteP223793"/>
    </source>
</evidence>
<name>R7UV22_CAPTE</name>